<accession>A0ABT2E4Y1</accession>
<evidence type="ECO:0000256" key="1">
    <source>
        <dbReference type="SAM" id="SignalP"/>
    </source>
</evidence>
<dbReference type="InterPro" id="IPR036937">
    <property type="entry name" value="Adhesion_dom_fimbrial_sf"/>
</dbReference>
<keyword evidence="3" id="KW-1185">Reference proteome</keyword>
<gene>
    <name evidence="2" type="ORF">MUU47_15380</name>
</gene>
<evidence type="ECO:0000313" key="3">
    <source>
        <dbReference type="Proteomes" id="UP001205357"/>
    </source>
</evidence>
<organism evidence="2 3">
    <name type="scientific">Scandinavium hiltneri</name>
    <dbReference type="NCBI Taxonomy" id="2926519"/>
    <lineage>
        <taxon>Bacteria</taxon>
        <taxon>Pseudomonadati</taxon>
        <taxon>Pseudomonadota</taxon>
        <taxon>Gammaproteobacteria</taxon>
        <taxon>Enterobacterales</taxon>
        <taxon>Enterobacteriaceae</taxon>
        <taxon>Scandinavium</taxon>
    </lineage>
</organism>
<dbReference type="RefSeq" id="WP_258989034.1">
    <property type="nucleotide sequence ID" value="NZ_JALIGE010000075.1"/>
</dbReference>
<feature type="signal peptide" evidence="1">
    <location>
        <begin position="1"/>
        <end position="23"/>
    </location>
</feature>
<evidence type="ECO:0000313" key="2">
    <source>
        <dbReference type="EMBL" id="MCS2162478.1"/>
    </source>
</evidence>
<keyword evidence="1" id="KW-0732">Signal</keyword>
<dbReference type="Gene3D" id="2.60.40.1090">
    <property type="entry name" value="Fimbrial-type adhesion domain"/>
    <property type="match status" value="1"/>
</dbReference>
<proteinExistence type="predicted"/>
<dbReference type="Proteomes" id="UP001205357">
    <property type="component" value="Unassembled WGS sequence"/>
</dbReference>
<comment type="caution">
    <text evidence="2">The sequence shown here is derived from an EMBL/GenBank/DDBJ whole genome shotgun (WGS) entry which is preliminary data.</text>
</comment>
<name>A0ABT2E4Y1_9ENTR</name>
<feature type="chain" id="PRO_5045996021" evidence="1">
    <location>
        <begin position="24"/>
        <end position="200"/>
    </location>
</feature>
<dbReference type="EMBL" id="JALIGE010000075">
    <property type="protein sequence ID" value="MCS2162478.1"/>
    <property type="molecule type" value="Genomic_DNA"/>
</dbReference>
<dbReference type="InterPro" id="IPR008966">
    <property type="entry name" value="Adhesion_dom_sf"/>
</dbReference>
<sequence>MSSRKIIYCLVLFCGISSLDVIADPLPDSQRIIALNFDGQLTMSSCVLEAPDVVRLPAANLTELRNLQPGGTTLQSTAYLAVVVKDCGNLANSSGLLTLTFNSNVVPPAGNYPAFENELTASPGLEVAQGVGIAIVDSRAGGKNVLQNNGQPQPINYTIDTRDLQQQRDFNVSYMRLAPQNDQLQSGLIESTVIINATYN</sequence>
<dbReference type="SUPFAM" id="SSF49401">
    <property type="entry name" value="Bacterial adhesins"/>
    <property type="match status" value="1"/>
</dbReference>
<reference evidence="2 3" key="1">
    <citation type="submission" date="2022-04" db="EMBL/GenBank/DDBJ databases">
        <title>Proposal of a three novel species of Scandinavium, Scandinavium hiltneri, Scandinavium manionii, Scandinavium tedordense.</title>
        <authorList>
            <person name="Maddock D.W."/>
            <person name="Brady C.L."/>
            <person name="Denman S."/>
            <person name="Arnold D."/>
        </authorList>
    </citation>
    <scope>NUCLEOTIDE SEQUENCE [LARGE SCALE GENOMIC DNA]</scope>
    <source>
        <strain evidence="2 3">H11S7</strain>
    </source>
</reference>
<protein>
    <submittedName>
        <fullName evidence="2">Fimbrial protein</fullName>
    </submittedName>
</protein>